<dbReference type="PRINTS" id="PR00413">
    <property type="entry name" value="HADHALOGNASE"/>
</dbReference>
<dbReference type="NCBIfam" id="TIGR01691">
    <property type="entry name" value="enolase-ppase"/>
    <property type="match status" value="1"/>
</dbReference>
<accession>A0ABX7G3S9</accession>
<protein>
    <recommendedName>
        <fullName evidence="4">Enolase-phosphatase E1</fullName>
        <ecNumber evidence="4">3.1.3.77</ecNumber>
    </recommendedName>
    <alternativeName>
        <fullName evidence="4">2,3-diketo-5-methylthio-1-phosphopentane phosphatase</fullName>
    </alternativeName>
</protein>
<dbReference type="EC" id="3.1.3.77" evidence="4"/>
<dbReference type="SUPFAM" id="SSF56784">
    <property type="entry name" value="HAD-like"/>
    <property type="match status" value="1"/>
</dbReference>
<dbReference type="EMBL" id="CP069213">
    <property type="protein sequence ID" value="QRH01932.1"/>
    <property type="molecule type" value="Genomic_DNA"/>
</dbReference>
<dbReference type="PANTHER" id="PTHR20371:SF1">
    <property type="entry name" value="ENOLASE-PHOSPHATASE E1"/>
    <property type="match status" value="1"/>
</dbReference>
<dbReference type="InterPro" id="IPR006439">
    <property type="entry name" value="HAD-SF_hydro_IA"/>
</dbReference>
<comment type="cofactor">
    <cofactor evidence="4">
        <name>Mg(2+)</name>
        <dbReference type="ChEBI" id="CHEBI:18420"/>
    </cofactor>
    <text evidence="4">Binds 1 Mg(2+) ion per subunit.</text>
</comment>
<evidence type="ECO:0000256" key="2">
    <source>
        <dbReference type="ARBA" id="ARBA00022801"/>
    </source>
</evidence>
<keyword evidence="2 4" id="KW-0378">Hydrolase</keyword>
<dbReference type="PANTHER" id="PTHR20371">
    <property type="entry name" value="ENOLASE-PHOSPHATASE E1"/>
    <property type="match status" value="1"/>
</dbReference>
<comment type="pathway">
    <text evidence="4">Amino-acid biosynthesis; L-methionine biosynthesis via salvage pathway; L-methionine from S-methyl-5-thio-alpha-D-ribose 1-phosphate: step 3/6.</text>
</comment>
<keyword evidence="1 4" id="KW-0028">Amino-acid biosynthesis</keyword>
<dbReference type="GO" id="GO:0043874">
    <property type="term" value="F:acireductone synthase activity"/>
    <property type="evidence" value="ECO:0007669"/>
    <property type="project" value="UniProtKB-EC"/>
</dbReference>
<dbReference type="SFLD" id="SFLDF00044">
    <property type="entry name" value="enolase-phosphatase"/>
    <property type="match status" value="1"/>
</dbReference>
<evidence type="ECO:0000256" key="1">
    <source>
        <dbReference type="ARBA" id="ARBA00022605"/>
    </source>
</evidence>
<keyword evidence="3 4" id="KW-0486">Methionine biosynthesis</keyword>
<dbReference type="Gene3D" id="1.10.720.60">
    <property type="match status" value="1"/>
</dbReference>
<dbReference type="InterPro" id="IPR023214">
    <property type="entry name" value="HAD_sf"/>
</dbReference>
<comment type="catalytic activity">
    <reaction evidence="4">
        <text>5-methylsulfanyl-2,3-dioxopentyl phosphate + H2O = 1,2-dihydroxy-5-(methylsulfanyl)pent-1-en-3-one + phosphate</text>
        <dbReference type="Rhea" id="RHEA:21700"/>
        <dbReference type="ChEBI" id="CHEBI:15377"/>
        <dbReference type="ChEBI" id="CHEBI:43474"/>
        <dbReference type="ChEBI" id="CHEBI:49252"/>
        <dbReference type="ChEBI" id="CHEBI:58828"/>
        <dbReference type="EC" id="3.1.3.77"/>
    </reaction>
</comment>
<dbReference type="SFLD" id="SFLDS00003">
    <property type="entry name" value="Haloacid_Dehalogenase"/>
    <property type="match status" value="1"/>
</dbReference>
<keyword evidence="4" id="KW-0479">Metal-binding</keyword>
<reference evidence="5 6" key="1">
    <citation type="journal article" date="2012" name="Antonie Van Leeuwenhoek">
        <title>Shewanella litorisediminis sp. nov., a gammaproteobacterium isolated from a tidal flat sediment.</title>
        <authorList>
            <person name="Lee M.H."/>
            <person name="Yoon J.H."/>
        </authorList>
    </citation>
    <scope>NUCLEOTIDE SEQUENCE [LARGE SCALE GENOMIC DNA]</scope>
    <source>
        <strain evidence="5 6">SMK1-12</strain>
    </source>
</reference>
<comment type="function">
    <text evidence="4">Bifunctional enzyme that catalyzes the enolization of 2,3-diketo-5-methylthiopentyl-1-phosphate (DK-MTP-1-P) into the intermediate 2-hydroxy-3-keto-5-methylthiopentenyl-1-phosphate (HK-MTPenyl-1-P), which is then dephosphorylated to form the acireductone 1,2-dihydroxy-3-keto-5-methylthiopentene (DHK-MTPene).</text>
</comment>
<dbReference type="InterPro" id="IPR023943">
    <property type="entry name" value="Enolase-ppase_E1"/>
</dbReference>
<dbReference type="RefSeq" id="WP_203325593.1">
    <property type="nucleotide sequence ID" value="NZ_CP069213.1"/>
</dbReference>
<dbReference type="HAMAP" id="MF_01681">
    <property type="entry name" value="Salvage_MtnC"/>
    <property type="match status" value="1"/>
</dbReference>
<evidence type="ECO:0000256" key="4">
    <source>
        <dbReference type="HAMAP-Rule" id="MF_01681"/>
    </source>
</evidence>
<keyword evidence="4" id="KW-0460">Magnesium</keyword>
<dbReference type="SFLD" id="SFLDG01129">
    <property type="entry name" value="C1.5:_HAD__Beta-PGM__Phosphata"/>
    <property type="match status" value="1"/>
</dbReference>
<dbReference type="Gene3D" id="3.40.50.1000">
    <property type="entry name" value="HAD superfamily/HAD-like"/>
    <property type="match status" value="1"/>
</dbReference>
<comment type="pathway">
    <text evidence="4">Amino-acid biosynthesis; L-methionine biosynthesis via salvage pathway; L-methionine from S-methyl-5-thio-alpha-D-ribose 1-phosphate: step 4/6.</text>
</comment>
<dbReference type="Pfam" id="PF00702">
    <property type="entry name" value="Hydrolase"/>
    <property type="match status" value="1"/>
</dbReference>
<comment type="subunit">
    <text evidence="4">Monomer.</text>
</comment>
<dbReference type="CDD" id="cd01629">
    <property type="entry name" value="HAD_EP"/>
    <property type="match status" value="1"/>
</dbReference>
<dbReference type="SFLD" id="SFLDG01133">
    <property type="entry name" value="C1.5.4:_Enolase-phosphatase_Li"/>
    <property type="match status" value="1"/>
</dbReference>
<evidence type="ECO:0000313" key="5">
    <source>
        <dbReference type="EMBL" id="QRH01932.1"/>
    </source>
</evidence>
<proteinExistence type="inferred from homology"/>
<dbReference type="Proteomes" id="UP000596252">
    <property type="component" value="Chromosome"/>
</dbReference>
<name>A0ABX7G3S9_9GAMM</name>
<dbReference type="NCBIfam" id="TIGR01549">
    <property type="entry name" value="HAD-SF-IA-v1"/>
    <property type="match status" value="1"/>
</dbReference>
<evidence type="ECO:0000256" key="3">
    <source>
        <dbReference type="ARBA" id="ARBA00023167"/>
    </source>
</evidence>
<gene>
    <name evidence="4 5" type="primary">mtnC</name>
    <name evidence="5" type="ORF">JQC75_00335</name>
</gene>
<sequence length="226" mass="25416">MGIRAIVVDTAGTTTDLNFIQETLFPYSAKVMADFLREHQHNPLVDYCIGDVRDIALEADADIERVAEILVQWIAEDRKVTPLKTLQGLIWKQGYANDEFKGHIYPDFIDAIKSYRAQGLRVYSFSSGSVDAQKLLFSHSDGGDLTELFNGHFDTRTGNKLDKQAYANIINTISLSPRQILFVSDVVEELKAAEAAGMITCQMVREPAQRTGKYRIIQSFSELNFD</sequence>
<evidence type="ECO:0000313" key="6">
    <source>
        <dbReference type="Proteomes" id="UP000596252"/>
    </source>
</evidence>
<keyword evidence="6" id="KW-1185">Reference proteome</keyword>
<comment type="similarity">
    <text evidence="4">Belongs to the HAD-like hydrolase superfamily. MasA/MtnC family.</text>
</comment>
<dbReference type="InterPro" id="IPR036412">
    <property type="entry name" value="HAD-like_sf"/>
</dbReference>
<organism evidence="5 6">
    <name type="scientific">Shewanella litorisediminis</name>
    <dbReference type="NCBI Taxonomy" id="1173586"/>
    <lineage>
        <taxon>Bacteria</taxon>
        <taxon>Pseudomonadati</taxon>
        <taxon>Pseudomonadota</taxon>
        <taxon>Gammaproteobacteria</taxon>
        <taxon>Alteromonadales</taxon>
        <taxon>Shewanellaceae</taxon>
        <taxon>Shewanella</taxon>
    </lineage>
</organism>